<dbReference type="InterPro" id="IPR012338">
    <property type="entry name" value="Beta-lactam/transpept-like"/>
</dbReference>
<evidence type="ECO:0000313" key="11">
    <source>
        <dbReference type="Proteomes" id="UP001501588"/>
    </source>
</evidence>
<organism evidence="10 11">
    <name type="scientific">Craurococcus roseus</name>
    <dbReference type="NCBI Taxonomy" id="77585"/>
    <lineage>
        <taxon>Bacteria</taxon>
        <taxon>Pseudomonadati</taxon>
        <taxon>Pseudomonadota</taxon>
        <taxon>Alphaproteobacteria</taxon>
        <taxon>Acetobacterales</taxon>
        <taxon>Acetobacteraceae</taxon>
        <taxon>Craurococcus</taxon>
    </lineage>
</organism>
<evidence type="ECO:0000256" key="5">
    <source>
        <dbReference type="ARBA" id="ARBA00022984"/>
    </source>
</evidence>
<proteinExistence type="inferred from homology"/>
<keyword evidence="4" id="KW-0133">Cell shape</keyword>
<comment type="similarity">
    <text evidence="1 7">Belongs to the peptidase S11 family.</text>
</comment>
<dbReference type="PANTHER" id="PTHR21581:SF6">
    <property type="entry name" value="TRAFFICKING PROTEIN PARTICLE COMPLEX SUBUNIT 12"/>
    <property type="match status" value="1"/>
</dbReference>
<evidence type="ECO:0000256" key="6">
    <source>
        <dbReference type="ARBA" id="ARBA00023316"/>
    </source>
</evidence>
<dbReference type="InterPro" id="IPR001967">
    <property type="entry name" value="Peptidase_S11_N"/>
</dbReference>
<comment type="caution">
    <text evidence="10">The sequence shown here is derived from an EMBL/GenBank/DDBJ whole genome shotgun (WGS) entry which is preliminary data.</text>
</comment>
<dbReference type="PANTHER" id="PTHR21581">
    <property type="entry name" value="D-ALANYL-D-ALANINE CARBOXYPEPTIDASE"/>
    <property type="match status" value="1"/>
</dbReference>
<evidence type="ECO:0000256" key="8">
    <source>
        <dbReference type="SAM" id="MobiDB-lite"/>
    </source>
</evidence>
<keyword evidence="11" id="KW-1185">Reference proteome</keyword>
<sequence length="387" mass="40806">MVCFGFGIAAPAPARAQIGGDRYAAIVADAQNGSVLMAANADEHRYPASLTKMMTVYMAFEALRDGRISLSSPIRVSADAASMPPSRLGLAAGMTLTVEEAILALVTKSANDAAAALGEFLGGGSEYRFAQMMTMKARALGMTRTAFRNASGLPDLDQVTTARDMALLGRRLMHDFPDRFSYFSTPHFVFRGRTHWNHNRLLNEYDGTDGIKTGYVNDSGFNLVASAQRDGVRLVAAVFGGRTGRERDRHMMAILDRGFSAMGVAPRDDDRPVMVRGGGSPGLLARAAQAATIRAAAARAATARMAATRPTLRLAATNRAAPARSAIAVAPRAKASARPGPVPRRTVRIEQGDAGGRTTIARGTRAAPLGAAQAAPAVPAKAAKARR</sequence>
<keyword evidence="5" id="KW-0573">Peptidoglycan synthesis</keyword>
<keyword evidence="3" id="KW-0378">Hydrolase</keyword>
<dbReference type="Gene3D" id="3.40.710.10">
    <property type="entry name" value="DD-peptidase/beta-lactamase superfamily"/>
    <property type="match status" value="1"/>
</dbReference>
<dbReference type="Pfam" id="PF00768">
    <property type="entry name" value="Peptidase_S11"/>
    <property type="match status" value="1"/>
</dbReference>
<reference evidence="10 11" key="1">
    <citation type="journal article" date="2019" name="Int. J. Syst. Evol. Microbiol.">
        <title>The Global Catalogue of Microorganisms (GCM) 10K type strain sequencing project: providing services to taxonomists for standard genome sequencing and annotation.</title>
        <authorList>
            <consortium name="The Broad Institute Genomics Platform"/>
            <consortium name="The Broad Institute Genome Sequencing Center for Infectious Disease"/>
            <person name="Wu L."/>
            <person name="Ma J."/>
        </authorList>
    </citation>
    <scope>NUCLEOTIDE SEQUENCE [LARGE SCALE GENOMIC DNA]</scope>
    <source>
        <strain evidence="10 11">JCM 9933</strain>
    </source>
</reference>
<feature type="region of interest" description="Disordered" evidence="8">
    <location>
        <begin position="365"/>
        <end position="387"/>
    </location>
</feature>
<dbReference type="EMBL" id="BAAAFZ010000027">
    <property type="protein sequence ID" value="GAA0583153.1"/>
    <property type="molecule type" value="Genomic_DNA"/>
</dbReference>
<dbReference type="PRINTS" id="PR00725">
    <property type="entry name" value="DADACBPTASE1"/>
</dbReference>
<dbReference type="SUPFAM" id="SSF56601">
    <property type="entry name" value="beta-lactamase/transpeptidase-like"/>
    <property type="match status" value="1"/>
</dbReference>
<dbReference type="InterPro" id="IPR018044">
    <property type="entry name" value="Peptidase_S11"/>
</dbReference>
<evidence type="ECO:0000259" key="9">
    <source>
        <dbReference type="Pfam" id="PF00768"/>
    </source>
</evidence>
<keyword evidence="6" id="KW-0961">Cell wall biogenesis/degradation</keyword>
<evidence type="ECO:0000256" key="1">
    <source>
        <dbReference type="ARBA" id="ARBA00007164"/>
    </source>
</evidence>
<feature type="compositionally biased region" description="Low complexity" evidence="8">
    <location>
        <begin position="366"/>
        <end position="387"/>
    </location>
</feature>
<evidence type="ECO:0000256" key="3">
    <source>
        <dbReference type="ARBA" id="ARBA00022801"/>
    </source>
</evidence>
<evidence type="ECO:0000256" key="7">
    <source>
        <dbReference type="RuleBase" id="RU004016"/>
    </source>
</evidence>
<dbReference type="RefSeq" id="WP_343895332.1">
    <property type="nucleotide sequence ID" value="NZ_BAAAFZ010000027.1"/>
</dbReference>
<evidence type="ECO:0000256" key="2">
    <source>
        <dbReference type="ARBA" id="ARBA00022729"/>
    </source>
</evidence>
<evidence type="ECO:0000313" key="10">
    <source>
        <dbReference type="EMBL" id="GAA0583153.1"/>
    </source>
</evidence>
<evidence type="ECO:0000256" key="4">
    <source>
        <dbReference type="ARBA" id="ARBA00022960"/>
    </source>
</evidence>
<accession>A0ABN1F6M6</accession>
<gene>
    <name evidence="10" type="ORF">GCM10009416_21930</name>
</gene>
<keyword evidence="2" id="KW-0732">Signal</keyword>
<dbReference type="Proteomes" id="UP001501588">
    <property type="component" value="Unassembled WGS sequence"/>
</dbReference>
<feature type="domain" description="Peptidase S11 D-alanyl-D-alanine carboxypeptidase A N-terminal" evidence="9">
    <location>
        <begin position="24"/>
        <end position="242"/>
    </location>
</feature>
<protein>
    <recommendedName>
        <fullName evidence="9">Peptidase S11 D-alanyl-D-alanine carboxypeptidase A N-terminal domain-containing protein</fullName>
    </recommendedName>
</protein>
<name>A0ABN1F6M6_9PROT</name>